<evidence type="ECO:0000313" key="9">
    <source>
        <dbReference type="EMBL" id="EDM75101.1"/>
    </source>
</evidence>
<gene>
    <name evidence="9" type="ORF">PPSIR1_00405</name>
</gene>
<dbReference type="OrthoDB" id="5516273at2"/>
<keyword evidence="5" id="KW-0804">Transcription</keyword>
<dbReference type="Pfam" id="PF04542">
    <property type="entry name" value="Sigma70_r2"/>
    <property type="match status" value="1"/>
</dbReference>
<evidence type="ECO:0000313" key="10">
    <source>
        <dbReference type="Proteomes" id="UP000005801"/>
    </source>
</evidence>
<dbReference type="RefSeq" id="WP_006975767.1">
    <property type="nucleotide sequence ID" value="NZ_ABCS01000104.1"/>
</dbReference>
<dbReference type="PANTHER" id="PTHR43133:SF8">
    <property type="entry name" value="RNA POLYMERASE SIGMA FACTOR HI_1459-RELATED"/>
    <property type="match status" value="1"/>
</dbReference>
<dbReference type="CDD" id="cd06171">
    <property type="entry name" value="Sigma70_r4"/>
    <property type="match status" value="1"/>
</dbReference>
<dbReference type="Gene3D" id="1.10.1740.10">
    <property type="match status" value="1"/>
</dbReference>
<evidence type="ECO:0000256" key="4">
    <source>
        <dbReference type="ARBA" id="ARBA00023125"/>
    </source>
</evidence>
<dbReference type="AlphaFoldDB" id="A6GGC7"/>
<organism evidence="9 10">
    <name type="scientific">Plesiocystis pacifica SIR-1</name>
    <dbReference type="NCBI Taxonomy" id="391625"/>
    <lineage>
        <taxon>Bacteria</taxon>
        <taxon>Pseudomonadati</taxon>
        <taxon>Myxococcota</taxon>
        <taxon>Polyangia</taxon>
        <taxon>Nannocystales</taxon>
        <taxon>Nannocystaceae</taxon>
        <taxon>Plesiocystis</taxon>
    </lineage>
</organism>
<dbReference type="NCBIfam" id="TIGR02937">
    <property type="entry name" value="sigma70-ECF"/>
    <property type="match status" value="1"/>
</dbReference>
<dbReference type="InterPro" id="IPR036388">
    <property type="entry name" value="WH-like_DNA-bd_sf"/>
</dbReference>
<keyword evidence="10" id="KW-1185">Reference proteome</keyword>
<keyword evidence="4" id="KW-0238">DNA-binding</keyword>
<dbReference type="EMBL" id="ABCS01000104">
    <property type="protein sequence ID" value="EDM75101.1"/>
    <property type="molecule type" value="Genomic_DNA"/>
</dbReference>
<dbReference type="Pfam" id="PF08281">
    <property type="entry name" value="Sigma70_r4_2"/>
    <property type="match status" value="1"/>
</dbReference>
<dbReference type="InterPro" id="IPR013324">
    <property type="entry name" value="RNA_pol_sigma_r3/r4-like"/>
</dbReference>
<evidence type="ECO:0000256" key="2">
    <source>
        <dbReference type="ARBA" id="ARBA00023015"/>
    </source>
</evidence>
<dbReference type="eggNOG" id="COG1595">
    <property type="taxonomic scope" value="Bacteria"/>
</dbReference>
<dbReference type="PANTHER" id="PTHR43133">
    <property type="entry name" value="RNA POLYMERASE ECF-TYPE SIGMA FACTO"/>
    <property type="match status" value="1"/>
</dbReference>
<reference evidence="9 10" key="1">
    <citation type="submission" date="2007-06" db="EMBL/GenBank/DDBJ databases">
        <authorList>
            <person name="Shimkets L."/>
            <person name="Ferriera S."/>
            <person name="Johnson J."/>
            <person name="Kravitz S."/>
            <person name="Beeson K."/>
            <person name="Sutton G."/>
            <person name="Rogers Y.-H."/>
            <person name="Friedman R."/>
            <person name="Frazier M."/>
            <person name="Venter J.C."/>
        </authorList>
    </citation>
    <scope>NUCLEOTIDE SEQUENCE [LARGE SCALE GENOMIC DNA]</scope>
    <source>
        <strain evidence="9 10">SIR-1</strain>
    </source>
</reference>
<protein>
    <submittedName>
        <fullName evidence="9">Uncharacterized protein</fullName>
    </submittedName>
</protein>
<keyword evidence="3" id="KW-0731">Sigma factor</keyword>
<accession>A6GGC7</accession>
<sequence length="231" mass="26369">MDDSMDPRKYEAQLLIRWQAGDMDAGSQLIRLLSPGLIRYFRSHLEGDTHDLVQDTLMHLVSARGKIREACSVRAYVYGTARFKLYEHLRAITKRRKFDPLTHSVLDLCPRISTELRGRQDAQLLLQALRSLPLDSQTALQLYYIEGMSYREIADAYGLAEVATMRGRMHTYREQLRRAIAALELGPSAVAKSREAVEHWAVDLSECLFESPDDDSEVDPEPTTRDSELTL</sequence>
<dbReference type="Proteomes" id="UP000005801">
    <property type="component" value="Unassembled WGS sequence"/>
</dbReference>
<evidence type="ECO:0000259" key="7">
    <source>
        <dbReference type="Pfam" id="PF04542"/>
    </source>
</evidence>
<feature type="domain" description="RNA polymerase sigma factor 70 region 4 type 2" evidence="8">
    <location>
        <begin position="123"/>
        <end position="161"/>
    </location>
</feature>
<feature type="compositionally biased region" description="Acidic residues" evidence="6">
    <location>
        <begin position="211"/>
        <end position="220"/>
    </location>
</feature>
<name>A6GGC7_9BACT</name>
<dbReference type="InterPro" id="IPR013249">
    <property type="entry name" value="RNA_pol_sigma70_r4_t2"/>
</dbReference>
<dbReference type="InterPro" id="IPR039425">
    <property type="entry name" value="RNA_pol_sigma-70-like"/>
</dbReference>
<dbReference type="Gene3D" id="1.10.10.10">
    <property type="entry name" value="Winged helix-like DNA-binding domain superfamily/Winged helix DNA-binding domain"/>
    <property type="match status" value="1"/>
</dbReference>
<dbReference type="GO" id="GO:0003677">
    <property type="term" value="F:DNA binding"/>
    <property type="evidence" value="ECO:0007669"/>
    <property type="project" value="UniProtKB-KW"/>
</dbReference>
<comment type="similarity">
    <text evidence="1">Belongs to the sigma-70 factor family. ECF subfamily.</text>
</comment>
<evidence type="ECO:0000256" key="3">
    <source>
        <dbReference type="ARBA" id="ARBA00023082"/>
    </source>
</evidence>
<dbReference type="SUPFAM" id="SSF88659">
    <property type="entry name" value="Sigma3 and sigma4 domains of RNA polymerase sigma factors"/>
    <property type="match status" value="1"/>
</dbReference>
<evidence type="ECO:0000256" key="5">
    <source>
        <dbReference type="ARBA" id="ARBA00023163"/>
    </source>
</evidence>
<dbReference type="SUPFAM" id="SSF88946">
    <property type="entry name" value="Sigma2 domain of RNA polymerase sigma factors"/>
    <property type="match status" value="1"/>
</dbReference>
<dbReference type="InterPro" id="IPR014284">
    <property type="entry name" value="RNA_pol_sigma-70_dom"/>
</dbReference>
<dbReference type="GO" id="GO:0016987">
    <property type="term" value="F:sigma factor activity"/>
    <property type="evidence" value="ECO:0007669"/>
    <property type="project" value="UniProtKB-KW"/>
</dbReference>
<feature type="compositionally biased region" description="Basic and acidic residues" evidence="6">
    <location>
        <begin position="222"/>
        <end position="231"/>
    </location>
</feature>
<dbReference type="InterPro" id="IPR013325">
    <property type="entry name" value="RNA_pol_sigma_r2"/>
</dbReference>
<dbReference type="InterPro" id="IPR007627">
    <property type="entry name" value="RNA_pol_sigma70_r2"/>
</dbReference>
<evidence type="ECO:0000259" key="8">
    <source>
        <dbReference type="Pfam" id="PF08281"/>
    </source>
</evidence>
<proteinExistence type="inferred from homology"/>
<feature type="region of interest" description="Disordered" evidence="6">
    <location>
        <begin position="210"/>
        <end position="231"/>
    </location>
</feature>
<feature type="domain" description="RNA polymerase sigma-70 region 2" evidence="7">
    <location>
        <begin position="36"/>
        <end position="91"/>
    </location>
</feature>
<evidence type="ECO:0000256" key="6">
    <source>
        <dbReference type="SAM" id="MobiDB-lite"/>
    </source>
</evidence>
<evidence type="ECO:0000256" key="1">
    <source>
        <dbReference type="ARBA" id="ARBA00010641"/>
    </source>
</evidence>
<dbReference type="GO" id="GO:0006352">
    <property type="term" value="P:DNA-templated transcription initiation"/>
    <property type="evidence" value="ECO:0007669"/>
    <property type="project" value="InterPro"/>
</dbReference>
<keyword evidence="2" id="KW-0805">Transcription regulation</keyword>
<dbReference type="STRING" id="391625.PPSIR1_00405"/>
<comment type="caution">
    <text evidence="9">The sequence shown here is derived from an EMBL/GenBank/DDBJ whole genome shotgun (WGS) entry which is preliminary data.</text>
</comment>